<comment type="caution">
    <text evidence="1">The sequence shown here is derived from an EMBL/GenBank/DDBJ whole genome shotgun (WGS) entry which is preliminary data.</text>
</comment>
<name>A0AAV4X1U1_9ARAC</name>
<dbReference type="Proteomes" id="UP001054837">
    <property type="component" value="Unassembled WGS sequence"/>
</dbReference>
<protein>
    <submittedName>
        <fullName evidence="1">Uncharacterized protein</fullName>
    </submittedName>
</protein>
<keyword evidence="2" id="KW-1185">Reference proteome</keyword>
<dbReference type="EMBL" id="BPLQ01015574">
    <property type="protein sequence ID" value="GIY89107.1"/>
    <property type="molecule type" value="Genomic_DNA"/>
</dbReference>
<organism evidence="1 2">
    <name type="scientific">Caerostris darwini</name>
    <dbReference type="NCBI Taxonomy" id="1538125"/>
    <lineage>
        <taxon>Eukaryota</taxon>
        <taxon>Metazoa</taxon>
        <taxon>Ecdysozoa</taxon>
        <taxon>Arthropoda</taxon>
        <taxon>Chelicerata</taxon>
        <taxon>Arachnida</taxon>
        <taxon>Araneae</taxon>
        <taxon>Araneomorphae</taxon>
        <taxon>Entelegynae</taxon>
        <taxon>Araneoidea</taxon>
        <taxon>Araneidae</taxon>
        <taxon>Caerostris</taxon>
    </lineage>
</organism>
<evidence type="ECO:0000313" key="1">
    <source>
        <dbReference type="EMBL" id="GIY89107.1"/>
    </source>
</evidence>
<sequence>MLTAASSAPQAGVVAVSLIMSRRNFLGVRGTVLCVPPCHVALCGGKQMSRKKPHVPRAWILNFQIPSSPFVTCHSFARSLRHCPPRPTLYSKWRILRQFRKQIRLIKGANECGGTLKKRLLNARDDDVFAFLMRPSISIRIAAWAFKTTTVGRERSSVGSLKRRPSSKVGHYWEGIRFLQAFTSSLCRLNLNIGSVFSFALENGLLVCLCANV</sequence>
<dbReference type="AlphaFoldDB" id="A0AAV4X1U1"/>
<reference evidence="1 2" key="1">
    <citation type="submission" date="2021-06" db="EMBL/GenBank/DDBJ databases">
        <title>Caerostris darwini draft genome.</title>
        <authorList>
            <person name="Kono N."/>
            <person name="Arakawa K."/>
        </authorList>
    </citation>
    <scope>NUCLEOTIDE SEQUENCE [LARGE SCALE GENOMIC DNA]</scope>
</reference>
<evidence type="ECO:0000313" key="2">
    <source>
        <dbReference type="Proteomes" id="UP001054837"/>
    </source>
</evidence>
<accession>A0AAV4X1U1</accession>
<proteinExistence type="predicted"/>
<gene>
    <name evidence="1" type="ORF">CDAR_100481</name>
</gene>